<dbReference type="CDD" id="cd17657">
    <property type="entry name" value="CDC14_N"/>
    <property type="match status" value="1"/>
</dbReference>
<dbReference type="Pfam" id="PF14671">
    <property type="entry name" value="DSPn"/>
    <property type="match status" value="1"/>
</dbReference>
<dbReference type="InterPro" id="IPR050561">
    <property type="entry name" value="PTP"/>
</dbReference>
<feature type="region of interest" description="Disordered" evidence="5">
    <location>
        <begin position="398"/>
        <end position="452"/>
    </location>
</feature>
<dbReference type="EMBL" id="SNRW01014890">
    <property type="protein sequence ID" value="KAA6370976.1"/>
    <property type="molecule type" value="Genomic_DNA"/>
</dbReference>
<evidence type="ECO:0000313" key="9">
    <source>
        <dbReference type="Proteomes" id="UP000324800"/>
    </source>
</evidence>
<protein>
    <recommendedName>
        <fullName evidence="2">protein-tyrosine-phosphatase</fullName>
        <ecNumber evidence="2">3.1.3.48</ecNumber>
    </recommendedName>
</protein>
<evidence type="ECO:0000256" key="2">
    <source>
        <dbReference type="ARBA" id="ARBA00013064"/>
    </source>
</evidence>
<keyword evidence="4" id="KW-0904">Protein phosphatase</keyword>
<sequence length="612" mass="69424">ISMNSTPQPVEGEQYFTTDSTLHYKPFSQDFGPLNISCVFRFCTLVDELLKKYEGKPERFYYYSSFEGHRRANAIFLMTSYMVLYLHKSPEDACIPFANIYPPIPPYRDAGPGQSTMNLHVLDCLQGLKKAQQRKILNFSKFDYEEYEFFDQIDNGELNWIIPNRIMAFCSPTQKDTSTIFDWGITAVVRLNNKLYDRMKFVNNGIQHYELYFDDGSVPSWELVQKFLSIAEVEKGAIAVHCKAGLGRTGTLIACYMIKHYGFTALESIAYIRISRPGSIVGPQQHFLLDNEDKLIEEGELYRKQKGIIGWGVENAVLKDNQKENNRSQENSMNMSDMLNQLEKMKEKEKEKHSTPKSARSARSATQLSHANSMKDDDEDERSISTTKISVNSVFSTDSKATNNKKNNTILDKYKNLKKTSYKSKDSRSRNSSANRSTSAASNTRPHTPSTQSIHTIHQYNTSMQAHSHIMKPSLTNNSSSSQNSSINSNIHIVSTNTPLKSGLPPMYPQQASKLLQQQQQQQQTKSSASNQTDTSQQQKHSHTDSLHNNSGPISTHSTKAHLQDLHKITEVTHRADLRAGQCPHLIALDQTDQLVRINLGQKGMQILRLVK</sequence>
<dbReference type="FunFam" id="3.90.190.10:FF:000006">
    <property type="entry name" value="Dual specificity protein phosphatase CDC14B"/>
    <property type="match status" value="1"/>
</dbReference>
<keyword evidence="3" id="KW-0378">Hydrolase</keyword>
<dbReference type="CDD" id="cd14499">
    <property type="entry name" value="CDC14_C"/>
    <property type="match status" value="1"/>
</dbReference>
<dbReference type="InterPro" id="IPR029021">
    <property type="entry name" value="Prot-tyrosine_phosphatase-like"/>
</dbReference>
<dbReference type="PROSITE" id="PS50054">
    <property type="entry name" value="TYR_PHOSPHATASE_DUAL"/>
    <property type="match status" value="1"/>
</dbReference>
<dbReference type="PROSITE" id="PS00383">
    <property type="entry name" value="TYR_PHOSPHATASE_1"/>
    <property type="match status" value="1"/>
</dbReference>
<evidence type="ECO:0000256" key="3">
    <source>
        <dbReference type="ARBA" id="ARBA00022801"/>
    </source>
</evidence>
<dbReference type="PANTHER" id="PTHR23339">
    <property type="entry name" value="TYROSINE SPECIFIC PROTEIN PHOSPHATASE AND DUAL SPECIFICITY PROTEIN PHOSPHATASE"/>
    <property type="match status" value="1"/>
</dbReference>
<feature type="region of interest" description="Disordered" evidence="5">
    <location>
        <begin position="496"/>
        <end position="559"/>
    </location>
</feature>
<feature type="non-terminal residue" evidence="8">
    <location>
        <position position="1"/>
    </location>
</feature>
<dbReference type="InterPro" id="IPR044506">
    <property type="entry name" value="CDC14_C"/>
</dbReference>
<evidence type="ECO:0000259" key="6">
    <source>
        <dbReference type="PROSITE" id="PS50054"/>
    </source>
</evidence>
<feature type="compositionally biased region" description="Basic and acidic residues" evidence="5">
    <location>
        <begin position="345"/>
        <end position="354"/>
    </location>
</feature>
<dbReference type="InterPro" id="IPR029260">
    <property type="entry name" value="DSPn"/>
</dbReference>
<comment type="similarity">
    <text evidence="1">Belongs to the protein-tyrosine phosphatase family. Non-receptor class CDC14 subfamily.</text>
</comment>
<dbReference type="SUPFAM" id="SSF52799">
    <property type="entry name" value="(Phosphotyrosine protein) phosphatases II"/>
    <property type="match status" value="2"/>
</dbReference>
<evidence type="ECO:0000259" key="7">
    <source>
        <dbReference type="PROSITE" id="PS50056"/>
    </source>
</evidence>
<organism evidence="8 9">
    <name type="scientific">Streblomastix strix</name>
    <dbReference type="NCBI Taxonomy" id="222440"/>
    <lineage>
        <taxon>Eukaryota</taxon>
        <taxon>Metamonada</taxon>
        <taxon>Preaxostyla</taxon>
        <taxon>Oxymonadida</taxon>
        <taxon>Streblomastigidae</taxon>
        <taxon>Streblomastix</taxon>
    </lineage>
</organism>
<feature type="compositionally biased region" description="Low complexity" evidence="5">
    <location>
        <begin position="510"/>
        <end position="533"/>
    </location>
</feature>
<feature type="domain" description="Tyrosine-protein phosphatase" evidence="6">
    <location>
        <begin position="157"/>
        <end position="300"/>
    </location>
</feature>
<dbReference type="SMART" id="SM00195">
    <property type="entry name" value="DSPc"/>
    <property type="match status" value="1"/>
</dbReference>
<dbReference type="PROSITE" id="PS50056">
    <property type="entry name" value="TYR_PHOSPHATASE_2"/>
    <property type="match status" value="1"/>
</dbReference>
<dbReference type="SMART" id="SM00404">
    <property type="entry name" value="PTPc_motif"/>
    <property type="match status" value="1"/>
</dbReference>
<comment type="caution">
    <text evidence="8">The sequence shown here is derived from an EMBL/GenBank/DDBJ whole genome shotgun (WGS) entry which is preliminary data.</text>
</comment>
<dbReference type="Gene3D" id="3.90.190.10">
    <property type="entry name" value="Protein tyrosine phosphatase superfamily"/>
    <property type="match status" value="2"/>
</dbReference>
<evidence type="ECO:0000256" key="4">
    <source>
        <dbReference type="ARBA" id="ARBA00022912"/>
    </source>
</evidence>
<evidence type="ECO:0000313" key="8">
    <source>
        <dbReference type="EMBL" id="KAA6370976.1"/>
    </source>
</evidence>
<feature type="domain" description="Tyrosine specific protein phosphatases" evidence="7">
    <location>
        <begin position="225"/>
        <end position="287"/>
    </location>
</feature>
<feature type="compositionally biased region" description="Polar residues" evidence="5">
    <location>
        <begin position="547"/>
        <end position="558"/>
    </location>
</feature>
<evidence type="ECO:0000256" key="5">
    <source>
        <dbReference type="SAM" id="MobiDB-lite"/>
    </source>
</evidence>
<dbReference type="InterPro" id="IPR003595">
    <property type="entry name" value="Tyr_Pase_cat"/>
</dbReference>
<feature type="region of interest" description="Disordered" evidence="5">
    <location>
        <begin position="345"/>
        <end position="383"/>
    </location>
</feature>
<dbReference type="EC" id="3.1.3.48" evidence="2"/>
<dbReference type="OrthoDB" id="5632at2759"/>
<reference evidence="8 9" key="1">
    <citation type="submission" date="2019-03" db="EMBL/GenBank/DDBJ databases">
        <title>Single cell metagenomics reveals metabolic interactions within the superorganism composed of flagellate Streblomastix strix and complex community of Bacteroidetes bacteria on its surface.</title>
        <authorList>
            <person name="Treitli S.C."/>
            <person name="Kolisko M."/>
            <person name="Husnik F."/>
            <person name="Keeling P."/>
            <person name="Hampl V."/>
        </authorList>
    </citation>
    <scope>NUCLEOTIDE SEQUENCE [LARGE SCALE GENOMIC DNA]</scope>
    <source>
        <strain evidence="8">ST1C</strain>
    </source>
</reference>
<feature type="compositionally biased region" description="Low complexity" evidence="5">
    <location>
        <begin position="430"/>
        <end position="445"/>
    </location>
</feature>
<dbReference type="InterPro" id="IPR016130">
    <property type="entry name" value="Tyr_Pase_AS"/>
</dbReference>
<dbReference type="AlphaFoldDB" id="A0A5J4UJW7"/>
<accession>A0A5J4UJW7</accession>
<evidence type="ECO:0000256" key="1">
    <source>
        <dbReference type="ARBA" id="ARBA00007315"/>
    </source>
</evidence>
<name>A0A5J4UJW7_9EUKA</name>
<gene>
    <name evidence="8" type="ORF">EZS28_033497</name>
</gene>
<proteinExistence type="inferred from homology"/>
<feature type="compositionally biased region" description="Polar residues" evidence="5">
    <location>
        <begin position="398"/>
        <end position="410"/>
    </location>
</feature>
<dbReference type="Proteomes" id="UP000324800">
    <property type="component" value="Unassembled WGS sequence"/>
</dbReference>
<dbReference type="InterPro" id="IPR020422">
    <property type="entry name" value="TYR_PHOSPHATASE_DUAL_dom"/>
</dbReference>
<dbReference type="GO" id="GO:0004725">
    <property type="term" value="F:protein tyrosine phosphatase activity"/>
    <property type="evidence" value="ECO:0007669"/>
    <property type="project" value="UniProtKB-EC"/>
</dbReference>
<dbReference type="InterPro" id="IPR000387">
    <property type="entry name" value="Tyr_Pase_dom"/>
</dbReference>
<feature type="compositionally biased region" description="Polar residues" evidence="5">
    <location>
        <begin position="356"/>
        <end position="372"/>
    </location>
</feature>
<feature type="non-terminal residue" evidence="8">
    <location>
        <position position="612"/>
    </location>
</feature>
<dbReference type="Pfam" id="PF22785">
    <property type="entry name" value="Tc-R-P"/>
    <property type="match status" value="1"/>
</dbReference>